<keyword evidence="8" id="KW-0812">Transmembrane</keyword>
<evidence type="ECO:0000256" key="7">
    <source>
        <dbReference type="ARBA" id="ARBA00023012"/>
    </source>
</evidence>
<evidence type="ECO:0000259" key="9">
    <source>
        <dbReference type="PROSITE" id="PS50109"/>
    </source>
</evidence>
<dbReference type="Gene3D" id="3.30.565.10">
    <property type="entry name" value="Histidine kinase-like ATPase, C-terminal domain"/>
    <property type="match status" value="1"/>
</dbReference>
<keyword evidence="8" id="KW-1133">Transmembrane helix</keyword>
<evidence type="ECO:0000256" key="6">
    <source>
        <dbReference type="ARBA" id="ARBA00022777"/>
    </source>
</evidence>
<dbReference type="InterPro" id="IPR036890">
    <property type="entry name" value="HATPase_C_sf"/>
</dbReference>
<evidence type="ECO:0000313" key="10">
    <source>
        <dbReference type="EMBL" id="HJC15844.1"/>
    </source>
</evidence>
<evidence type="ECO:0000313" key="11">
    <source>
        <dbReference type="Proteomes" id="UP000823849"/>
    </source>
</evidence>
<dbReference type="GO" id="GO:0005886">
    <property type="term" value="C:plasma membrane"/>
    <property type="evidence" value="ECO:0007669"/>
    <property type="project" value="TreeGrafter"/>
</dbReference>
<dbReference type="EMBL" id="DWWU01000036">
    <property type="protein sequence ID" value="HJC15844.1"/>
    <property type="molecule type" value="Genomic_DNA"/>
</dbReference>
<dbReference type="InterPro" id="IPR036097">
    <property type="entry name" value="HisK_dim/P_sf"/>
</dbReference>
<dbReference type="InterPro" id="IPR003594">
    <property type="entry name" value="HATPase_dom"/>
</dbReference>
<protein>
    <recommendedName>
        <fullName evidence="3">histidine kinase</fullName>
        <ecNumber evidence="3">2.7.13.3</ecNumber>
    </recommendedName>
</protein>
<dbReference type="PANTHER" id="PTHR45453">
    <property type="entry name" value="PHOSPHATE REGULON SENSOR PROTEIN PHOR"/>
    <property type="match status" value="1"/>
</dbReference>
<dbReference type="GO" id="GO:0016036">
    <property type="term" value="P:cellular response to phosphate starvation"/>
    <property type="evidence" value="ECO:0007669"/>
    <property type="project" value="TreeGrafter"/>
</dbReference>
<organism evidence="10 11">
    <name type="scientific">Candidatus Fusicatenibacter intestinigallinarum</name>
    <dbReference type="NCBI Taxonomy" id="2838598"/>
    <lineage>
        <taxon>Bacteria</taxon>
        <taxon>Bacillati</taxon>
        <taxon>Bacillota</taxon>
        <taxon>Clostridia</taxon>
        <taxon>Lachnospirales</taxon>
        <taxon>Lachnospiraceae</taxon>
        <taxon>Fusicatenibacter</taxon>
    </lineage>
</organism>
<proteinExistence type="predicted"/>
<dbReference type="SUPFAM" id="SSF47384">
    <property type="entry name" value="Homodimeric domain of signal transducing histidine kinase"/>
    <property type="match status" value="1"/>
</dbReference>
<dbReference type="AlphaFoldDB" id="A0A9D2NA01"/>
<dbReference type="CDD" id="cd00075">
    <property type="entry name" value="HATPase"/>
    <property type="match status" value="1"/>
</dbReference>
<dbReference type="InterPro" id="IPR005467">
    <property type="entry name" value="His_kinase_dom"/>
</dbReference>
<reference evidence="10" key="1">
    <citation type="journal article" date="2021" name="PeerJ">
        <title>Extensive microbial diversity within the chicken gut microbiome revealed by metagenomics and culture.</title>
        <authorList>
            <person name="Gilroy R."/>
            <person name="Ravi A."/>
            <person name="Getino M."/>
            <person name="Pursley I."/>
            <person name="Horton D.L."/>
            <person name="Alikhan N.F."/>
            <person name="Baker D."/>
            <person name="Gharbi K."/>
            <person name="Hall N."/>
            <person name="Watson M."/>
            <person name="Adriaenssens E.M."/>
            <person name="Foster-Nyarko E."/>
            <person name="Jarju S."/>
            <person name="Secka A."/>
            <person name="Antonio M."/>
            <person name="Oren A."/>
            <person name="Chaudhuri R.R."/>
            <person name="La Ragione R."/>
            <person name="Hildebrand F."/>
            <person name="Pallen M.J."/>
        </authorList>
    </citation>
    <scope>NUCLEOTIDE SEQUENCE</scope>
    <source>
        <strain evidence="10">CHK185-5351</strain>
    </source>
</reference>
<comment type="subcellular location">
    <subcellularLocation>
        <location evidence="2">Membrane</location>
    </subcellularLocation>
</comment>
<keyword evidence="7" id="KW-0902">Two-component regulatory system</keyword>
<feature type="transmembrane region" description="Helical" evidence="8">
    <location>
        <begin position="99"/>
        <end position="120"/>
    </location>
</feature>
<evidence type="ECO:0000256" key="3">
    <source>
        <dbReference type="ARBA" id="ARBA00012438"/>
    </source>
</evidence>
<evidence type="ECO:0000256" key="4">
    <source>
        <dbReference type="ARBA" id="ARBA00022553"/>
    </source>
</evidence>
<dbReference type="PANTHER" id="PTHR45453:SF1">
    <property type="entry name" value="PHOSPHATE REGULON SENSOR PROTEIN PHOR"/>
    <property type="match status" value="1"/>
</dbReference>
<sequence>MSEKRKQRTLQFFPILVLLLGAVFTSGMFYHTYQQIAFEHISAFSEVMLEHIPEAEPQLLSALKEYHLLTEQEVAGNHYLSRYGYRADEFCKGFPAHTFLFPLLLFLVVAGAFVSGNSIFRRRYQKRIADLTRYLEQVNTGSGGTFLQTQEDDFSQLQDEIYKTVTTLRQTREAAVAAKKNFAENLANIAHQLKTPITAAFLSLQLMKKKNADEYTDQVEKQLERLNCLEESLLVLSRIDAGTLPLKHEKVDLYTALHLAAENLNDLLWKKHVSVEIPENGCIEFSGDLEWTMEALINLMKNCMDHSHSGGIVHCDYSGNPLYVEIRIWDDGSGFDTEDLPHLFERFYRGRRAVGNGIGIGLALARSVFELQNGIITAYNLQNGGACFKIRIYRH</sequence>
<evidence type="ECO:0000256" key="5">
    <source>
        <dbReference type="ARBA" id="ARBA00022679"/>
    </source>
</evidence>
<evidence type="ECO:0000256" key="2">
    <source>
        <dbReference type="ARBA" id="ARBA00004370"/>
    </source>
</evidence>
<dbReference type="InterPro" id="IPR004358">
    <property type="entry name" value="Sig_transdc_His_kin-like_C"/>
</dbReference>
<gene>
    <name evidence="10" type="ORF">H9705_08485</name>
</gene>
<dbReference type="Gene3D" id="1.10.287.130">
    <property type="match status" value="1"/>
</dbReference>
<dbReference type="Proteomes" id="UP000823849">
    <property type="component" value="Unassembled WGS sequence"/>
</dbReference>
<comment type="caution">
    <text evidence="10">The sequence shown here is derived from an EMBL/GenBank/DDBJ whole genome shotgun (WGS) entry which is preliminary data.</text>
</comment>
<keyword evidence="5" id="KW-0808">Transferase</keyword>
<keyword evidence="8" id="KW-0472">Membrane</keyword>
<evidence type="ECO:0000256" key="8">
    <source>
        <dbReference type="SAM" id="Phobius"/>
    </source>
</evidence>
<dbReference type="Pfam" id="PF00512">
    <property type="entry name" value="HisKA"/>
    <property type="match status" value="1"/>
</dbReference>
<dbReference type="GO" id="GO:0000155">
    <property type="term" value="F:phosphorelay sensor kinase activity"/>
    <property type="evidence" value="ECO:0007669"/>
    <property type="project" value="InterPro"/>
</dbReference>
<name>A0A9D2NA01_9FIRM</name>
<keyword evidence="4" id="KW-0597">Phosphoprotein</keyword>
<dbReference type="SUPFAM" id="SSF55874">
    <property type="entry name" value="ATPase domain of HSP90 chaperone/DNA topoisomerase II/histidine kinase"/>
    <property type="match status" value="1"/>
</dbReference>
<dbReference type="Pfam" id="PF02518">
    <property type="entry name" value="HATPase_c"/>
    <property type="match status" value="1"/>
</dbReference>
<dbReference type="SMART" id="SM00388">
    <property type="entry name" value="HisKA"/>
    <property type="match status" value="1"/>
</dbReference>
<dbReference type="InterPro" id="IPR003661">
    <property type="entry name" value="HisK_dim/P_dom"/>
</dbReference>
<dbReference type="PRINTS" id="PR00344">
    <property type="entry name" value="BCTRLSENSOR"/>
</dbReference>
<dbReference type="SMART" id="SM00387">
    <property type="entry name" value="HATPase_c"/>
    <property type="match status" value="1"/>
</dbReference>
<feature type="transmembrane region" description="Helical" evidence="8">
    <location>
        <begin position="12"/>
        <end position="30"/>
    </location>
</feature>
<keyword evidence="6 10" id="KW-0418">Kinase</keyword>
<dbReference type="GO" id="GO:0004721">
    <property type="term" value="F:phosphoprotein phosphatase activity"/>
    <property type="evidence" value="ECO:0007669"/>
    <property type="project" value="TreeGrafter"/>
</dbReference>
<evidence type="ECO:0000256" key="1">
    <source>
        <dbReference type="ARBA" id="ARBA00000085"/>
    </source>
</evidence>
<feature type="domain" description="Histidine kinase" evidence="9">
    <location>
        <begin position="188"/>
        <end position="395"/>
    </location>
</feature>
<accession>A0A9D2NA01</accession>
<dbReference type="PROSITE" id="PS50109">
    <property type="entry name" value="HIS_KIN"/>
    <property type="match status" value="1"/>
</dbReference>
<dbReference type="EC" id="2.7.13.3" evidence="3"/>
<comment type="catalytic activity">
    <reaction evidence="1">
        <text>ATP + protein L-histidine = ADP + protein N-phospho-L-histidine.</text>
        <dbReference type="EC" id="2.7.13.3"/>
    </reaction>
</comment>
<reference evidence="10" key="2">
    <citation type="submission" date="2021-04" db="EMBL/GenBank/DDBJ databases">
        <authorList>
            <person name="Gilroy R."/>
        </authorList>
    </citation>
    <scope>NUCLEOTIDE SEQUENCE</scope>
    <source>
        <strain evidence="10">CHK185-5351</strain>
    </source>
</reference>
<dbReference type="InterPro" id="IPR050351">
    <property type="entry name" value="BphY/WalK/GraS-like"/>
</dbReference>
<dbReference type="CDD" id="cd00082">
    <property type="entry name" value="HisKA"/>
    <property type="match status" value="1"/>
</dbReference>